<sequence length="255" mass="28095">MAEPKKYDLVYRGTYGNDLLGNILFVVGRSLDPVLQRQLLLKSPLPRITSFLGLSTSFRPVTGGAPLPSTGLSPFQTAIWAMSIGSAAKQIFWKFVVAREPIYPSSAFAISLINTLLNTLNTLAYSASADNPAYFPHWSVYVGATLYITGILTEVVSELQRRSFKSDSKNDGKIYTGGLFSVARHVSYTGYSMWRAGYATAAGGPLWGVLVLAFFLKDFGTRAVPVLDEYMAKKYGEQWTQVKHKVPYALIPGVW</sequence>
<dbReference type="PANTHER" id="PTHR32251">
    <property type="entry name" value="3-OXO-5-ALPHA-STEROID 4-DEHYDROGENASE"/>
    <property type="match status" value="1"/>
</dbReference>
<dbReference type="PROSITE" id="PS50244">
    <property type="entry name" value="S5A_REDUCTASE"/>
    <property type="match status" value="1"/>
</dbReference>
<accession>A0AA38TXC9</accession>
<dbReference type="Gene3D" id="1.20.120.1630">
    <property type="match status" value="1"/>
</dbReference>
<name>A0AA38TXC9_9EURO</name>
<proteinExistence type="predicted"/>
<dbReference type="InterPro" id="IPR010721">
    <property type="entry name" value="UstE-like"/>
</dbReference>
<comment type="caution">
    <text evidence="1">The sequence shown here is derived from an EMBL/GenBank/DDBJ whole genome shotgun (WGS) entry which is preliminary data.</text>
</comment>
<dbReference type="Pfam" id="PF06966">
    <property type="entry name" value="DUF1295"/>
    <property type="match status" value="1"/>
</dbReference>
<dbReference type="GO" id="GO:0016020">
    <property type="term" value="C:membrane"/>
    <property type="evidence" value="ECO:0007669"/>
    <property type="project" value="TreeGrafter"/>
</dbReference>
<evidence type="ECO:0000313" key="1">
    <source>
        <dbReference type="EMBL" id="KAJ9602000.1"/>
    </source>
</evidence>
<evidence type="ECO:0008006" key="3">
    <source>
        <dbReference type="Google" id="ProtNLM"/>
    </source>
</evidence>
<evidence type="ECO:0000313" key="2">
    <source>
        <dbReference type="Proteomes" id="UP001172673"/>
    </source>
</evidence>
<dbReference type="EMBL" id="JAPDRK010000030">
    <property type="protein sequence ID" value="KAJ9602000.1"/>
    <property type="molecule type" value="Genomic_DNA"/>
</dbReference>
<keyword evidence="2" id="KW-1185">Reference proteome</keyword>
<dbReference type="AlphaFoldDB" id="A0AA38TXC9"/>
<dbReference type="PANTHER" id="PTHR32251:SF15">
    <property type="entry name" value="3-OXO-5-ALPHA-STEROID 4-DEHYDROGENASE (DUF1295)"/>
    <property type="match status" value="1"/>
</dbReference>
<organism evidence="1 2">
    <name type="scientific">Cladophialophora chaetospira</name>
    <dbReference type="NCBI Taxonomy" id="386627"/>
    <lineage>
        <taxon>Eukaryota</taxon>
        <taxon>Fungi</taxon>
        <taxon>Dikarya</taxon>
        <taxon>Ascomycota</taxon>
        <taxon>Pezizomycotina</taxon>
        <taxon>Eurotiomycetes</taxon>
        <taxon>Chaetothyriomycetidae</taxon>
        <taxon>Chaetothyriales</taxon>
        <taxon>Herpotrichiellaceae</taxon>
        <taxon>Cladophialophora</taxon>
    </lineage>
</organism>
<reference evidence="1" key="1">
    <citation type="submission" date="2022-10" db="EMBL/GenBank/DDBJ databases">
        <title>Culturing micro-colonial fungi from biological soil crusts in the Mojave desert and describing Neophaeococcomyces mojavensis, and introducing the new genera and species Taxawa tesnikishii.</title>
        <authorList>
            <person name="Kurbessoian T."/>
            <person name="Stajich J.E."/>
        </authorList>
    </citation>
    <scope>NUCLEOTIDE SEQUENCE</scope>
    <source>
        <strain evidence="1">TK_41</strain>
    </source>
</reference>
<protein>
    <recommendedName>
        <fullName evidence="3">Steroid 5-alpha reductase C-terminal domain-containing protein</fullName>
    </recommendedName>
</protein>
<gene>
    <name evidence="1" type="ORF">H2200_013559</name>
</gene>
<dbReference type="Proteomes" id="UP001172673">
    <property type="component" value="Unassembled WGS sequence"/>
</dbReference>